<dbReference type="Gene3D" id="1.25.10.10">
    <property type="entry name" value="Leucine-rich Repeat Variant"/>
    <property type="match status" value="1"/>
</dbReference>
<accession>A0ABV5K414</accession>
<evidence type="ECO:0000313" key="1">
    <source>
        <dbReference type="EMBL" id="MFB9311494.1"/>
    </source>
</evidence>
<dbReference type="RefSeq" id="WP_140008729.1">
    <property type="nucleotide sequence ID" value="NZ_JBHMDG010000001.1"/>
</dbReference>
<proteinExistence type="predicted"/>
<name>A0ABV5K414_9ACTN</name>
<dbReference type="Proteomes" id="UP001589750">
    <property type="component" value="Unassembled WGS sequence"/>
</dbReference>
<protein>
    <submittedName>
        <fullName evidence="1">HEAT repeat domain-containing protein</fullName>
    </submittedName>
</protein>
<keyword evidence="2" id="KW-1185">Reference proteome</keyword>
<dbReference type="InterPro" id="IPR011989">
    <property type="entry name" value="ARM-like"/>
</dbReference>
<reference evidence="1 2" key="1">
    <citation type="submission" date="2024-09" db="EMBL/GenBank/DDBJ databases">
        <authorList>
            <person name="Sun Q."/>
            <person name="Mori K."/>
        </authorList>
    </citation>
    <scope>NUCLEOTIDE SEQUENCE [LARGE SCALE GENOMIC DNA]</scope>
    <source>
        <strain evidence="1 2">JCM 9626</strain>
    </source>
</reference>
<dbReference type="SUPFAM" id="SSF48371">
    <property type="entry name" value="ARM repeat"/>
    <property type="match status" value="1"/>
</dbReference>
<evidence type="ECO:0000313" key="2">
    <source>
        <dbReference type="Proteomes" id="UP001589750"/>
    </source>
</evidence>
<gene>
    <name evidence="1" type="ORF">ACFFRI_00435</name>
</gene>
<dbReference type="Pfam" id="PF13646">
    <property type="entry name" value="HEAT_2"/>
    <property type="match status" value="1"/>
</dbReference>
<comment type="caution">
    <text evidence="1">The sequence shown here is derived from an EMBL/GenBank/DDBJ whole genome shotgun (WGS) entry which is preliminary data.</text>
</comment>
<dbReference type="EMBL" id="JBHMDG010000001">
    <property type="protein sequence ID" value="MFB9311494.1"/>
    <property type="molecule type" value="Genomic_DNA"/>
</dbReference>
<organism evidence="1 2">
    <name type="scientific">Nocardioides plantarum</name>
    <dbReference type="NCBI Taxonomy" id="29299"/>
    <lineage>
        <taxon>Bacteria</taxon>
        <taxon>Bacillati</taxon>
        <taxon>Actinomycetota</taxon>
        <taxon>Actinomycetes</taxon>
        <taxon>Propionibacteriales</taxon>
        <taxon>Nocardioidaceae</taxon>
        <taxon>Nocardioides</taxon>
    </lineage>
</organism>
<sequence>MNRGPLDADSYRERVQGIPALNEFCGTVAATLAERPDGIWALEPGFRSLLSSGFVTELVADELRKVAADAAHVPAGGGSEADLALVVDPVFVLSLRLLRPEQNYSDKLYSASQHGLLGVIAVPGAEAGVPVSLFEQPDPEPYDEVDRDKVLRPRGTRVIQPLDVMRVRAGYDVFAIQPVSAPVLLISLGTKNVSSLRIEYDPETLRPSRAIAASVESSRLEFTARMLSEIGNDQSAESLAVLTSHSDHFVRWSAIRAMVRLDAVYGRSFVERATADPHPHVRDAAVRALPVVEAYLDELSVQARS</sequence>
<dbReference type="InterPro" id="IPR016024">
    <property type="entry name" value="ARM-type_fold"/>
</dbReference>